<evidence type="ECO:0000313" key="1">
    <source>
        <dbReference type="EMBL" id="KAF7782334.1"/>
    </source>
</evidence>
<dbReference type="Proteomes" id="UP000629468">
    <property type="component" value="Unassembled WGS sequence"/>
</dbReference>
<comment type="caution">
    <text evidence="1">The sequence shown here is derived from an EMBL/GenBank/DDBJ whole genome shotgun (WGS) entry which is preliminary data.</text>
</comment>
<dbReference type="AlphaFoldDB" id="A0A8H7F815"/>
<proteinExistence type="predicted"/>
<protein>
    <submittedName>
        <fullName evidence="1">Uncharacterized protein</fullName>
    </submittedName>
</protein>
<name>A0A8H7F815_AGABI</name>
<evidence type="ECO:0000313" key="2">
    <source>
        <dbReference type="Proteomes" id="UP000629468"/>
    </source>
</evidence>
<sequence>MPESLLNSQPVEDQGQRRETLLGTAVFRPYNLTTKYCQAAVPDLTLRTHFRRFGSLNGTRHAVTAVAMGQQS</sequence>
<accession>A0A8H7F815</accession>
<dbReference type="EMBL" id="JABXXO010000003">
    <property type="protein sequence ID" value="KAF7782334.1"/>
    <property type="molecule type" value="Genomic_DNA"/>
</dbReference>
<gene>
    <name evidence="1" type="ORF">Agabi119p4_1710</name>
</gene>
<organism evidence="1 2">
    <name type="scientific">Agaricus bisporus var. burnettii</name>
    <dbReference type="NCBI Taxonomy" id="192524"/>
    <lineage>
        <taxon>Eukaryota</taxon>
        <taxon>Fungi</taxon>
        <taxon>Dikarya</taxon>
        <taxon>Basidiomycota</taxon>
        <taxon>Agaricomycotina</taxon>
        <taxon>Agaricomycetes</taxon>
        <taxon>Agaricomycetidae</taxon>
        <taxon>Agaricales</taxon>
        <taxon>Agaricineae</taxon>
        <taxon>Agaricaceae</taxon>
        <taxon>Agaricus</taxon>
    </lineage>
</organism>
<reference evidence="1 2" key="1">
    <citation type="journal article" name="Sci. Rep.">
        <title>Telomere-to-telomere assembled and centromere annotated genomes of the two main subspecies of the button mushroom Agaricus bisporus reveal especially polymorphic chromosome ends.</title>
        <authorList>
            <person name="Sonnenberg A.S.M."/>
            <person name="Sedaghat-Telgerd N."/>
            <person name="Lavrijssen B."/>
            <person name="Ohm R.A."/>
            <person name="Hendrickx P.M."/>
            <person name="Scholtmeijer K."/>
            <person name="Baars J.J.P."/>
            <person name="van Peer A."/>
        </authorList>
    </citation>
    <scope>NUCLEOTIDE SEQUENCE [LARGE SCALE GENOMIC DNA]</scope>
    <source>
        <strain evidence="1 2">H119_p4</strain>
    </source>
</reference>